<evidence type="ECO:0000256" key="1">
    <source>
        <dbReference type="SAM" id="MobiDB-lite"/>
    </source>
</evidence>
<accession>A0ABD2HSE6</accession>
<gene>
    <name evidence="2" type="ORF">niasHT_038444</name>
</gene>
<feature type="compositionally biased region" description="Low complexity" evidence="1">
    <location>
        <begin position="706"/>
        <end position="717"/>
    </location>
</feature>
<proteinExistence type="predicted"/>
<dbReference type="EMBL" id="JBICBT010001365">
    <property type="protein sequence ID" value="KAL3071174.1"/>
    <property type="molecule type" value="Genomic_DNA"/>
</dbReference>
<evidence type="ECO:0000313" key="2">
    <source>
        <dbReference type="EMBL" id="KAL3071174.1"/>
    </source>
</evidence>
<feature type="region of interest" description="Disordered" evidence="1">
    <location>
        <begin position="504"/>
        <end position="529"/>
    </location>
</feature>
<feature type="region of interest" description="Disordered" evidence="1">
    <location>
        <begin position="182"/>
        <end position="201"/>
    </location>
</feature>
<feature type="compositionally biased region" description="Polar residues" evidence="1">
    <location>
        <begin position="518"/>
        <end position="529"/>
    </location>
</feature>
<sequence>MNEKCCNYLPEPPIEEISPKNPRGERIEMYWDDEIMETKSQEKVGGEVSNEKPFQKISKQLINQLSKLRGRFDAKPKKGRGFIALLEDIYFEIGSPGLRSKINKISEAMKWSGLREVSISLRQRKSAMINAWRRVAWLCRELVIMADLVERAEEAFAALDRLLEALKLLAVGTNLKQEFERLDGGGDTELNQEGGGGGQAGQLANEEPFDFAAFVNVLDIFGMNQLSFRLANVSVKPSMVGEARILFRAMKKAVADNKHEVHGGIWDPKQSRKFEMTEAISEFVKAKDSNGSMDRLLGFLDEFNRSNRFDMVRKFADQVDIYRDDPREDVHELWRKFMEGIDWIHRLNGGRKLLQFIQLLHRLLPKYTEMNRLKAEDQREQLEEEMFWAEEEETVPTPAAAEGAARGDGEGNNAKNRVLRAFATLELETIYKNIKEKMLAQFEGWWKRVPEQKEPLYEFFKQLEDISTRYVMAIVDAFFDGISIESFRQEYSLGVKDVKVNKTKDQQRPIAENERTIHPNQNVGSDTEQTAKISANDKTPTGVIGETNAFFDHFSADQHNLFDKESNRFNLNIFIQTFDKSLQITKFLTIGLASVFKWRKRFLSELAESAANELNEFDGFMYFFETGNSGSGGKKRKFRKPLPPVLSKQTLKTIVKVIRVYEMKFRHNNISQMSDQKILDVHWRKVREAQEKAKIAKRKTAEDEQSSSSASLSRTSSNEAVGEQLLRMLSMDGDEVPMDERERKESLDKIEALVKAKRLLLFAIILRQKYARIERKNAKSAAEVVVNSEPIDAAYFELLRDIRRETERWVPRQREIKRLYRVCRNLNRAERVEIGKLVDAFLRGQSVDNFLESQTTKRDKKRGAKAP</sequence>
<name>A0ABD2HSE6_9BILA</name>
<dbReference type="Proteomes" id="UP001620626">
    <property type="component" value="Unassembled WGS sequence"/>
</dbReference>
<dbReference type="AlphaFoldDB" id="A0ABD2HSE6"/>
<keyword evidence="3" id="KW-1185">Reference proteome</keyword>
<organism evidence="2 3">
    <name type="scientific">Heterodera trifolii</name>
    <dbReference type="NCBI Taxonomy" id="157864"/>
    <lineage>
        <taxon>Eukaryota</taxon>
        <taxon>Metazoa</taxon>
        <taxon>Ecdysozoa</taxon>
        <taxon>Nematoda</taxon>
        <taxon>Chromadorea</taxon>
        <taxon>Rhabditida</taxon>
        <taxon>Tylenchina</taxon>
        <taxon>Tylenchomorpha</taxon>
        <taxon>Tylenchoidea</taxon>
        <taxon>Heteroderidae</taxon>
        <taxon>Heteroderinae</taxon>
        <taxon>Heterodera</taxon>
    </lineage>
</organism>
<reference evidence="2 3" key="1">
    <citation type="submission" date="2024-10" db="EMBL/GenBank/DDBJ databases">
        <authorList>
            <person name="Kim D."/>
        </authorList>
    </citation>
    <scope>NUCLEOTIDE SEQUENCE [LARGE SCALE GENOMIC DNA]</scope>
    <source>
        <strain evidence="2">BH-2024</strain>
    </source>
</reference>
<feature type="compositionally biased region" description="Basic and acidic residues" evidence="1">
    <location>
        <begin position="504"/>
        <end position="517"/>
    </location>
</feature>
<comment type="caution">
    <text evidence="2">The sequence shown here is derived from an EMBL/GenBank/DDBJ whole genome shotgun (WGS) entry which is preliminary data.</text>
</comment>
<evidence type="ECO:0000313" key="3">
    <source>
        <dbReference type="Proteomes" id="UP001620626"/>
    </source>
</evidence>
<feature type="region of interest" description="Disordered" evidence="1">
    <location>
        <begin position="694"/>
        <end position="719"/>
    </location>
</feature>
<protein>
    <submittedName>
        <fullName evidence="2">Uncharacterized protein</fullName>
    </submittedName>
</protein>